<dbReference type="AlphaFoldDB" id="A0A8H7WKJ1"/>
<dbReference type="EMBL" id="JAFJYH010000002">
    <property type="protein sequence ID" value="KAG4426569.1"/>
    <property type="molecule type" value="Genomic_DNA"/>
</dbReference>
<proteinExistence type="predicted"/>
<accession>A0A8H7WKJ1</accession>
<keyword evidence="2" id="KW-1185">Reference proteome</keyword>
<organism evidence="1 2">
    <name type="scientific">Cadophora malorum</name>
    <dbReference type="NCBI Taxonomy" id="108018"/>
    <lineage>
        <taxon>Eukaryota</taxon>
        <taxon>Fungi</taxon>
        <taxon>Dikarya</taxon>
        <taxon>Ascomycota</taxon>
        <taxon>Pezizomycotina</taxon>
        <taxon>Leotiomycetes</taxon>
        <taxon>Helotiales</taxon>
        <taxon>Ploettnerulaceae</taxon>
        <taxon>Cadophora</taxon>
    </lineage>
</organism>
<name>A0A8H7WKJ1_9HELO</name>
<comment type="caution">
    <text evidence="1">The sequence shown here is derived from an EMBL/GenBank/DDBJ whole genome shotgun (WGS) entry which is preliminary data.</text>
</comment>
<sequence>MDDQAGGDRFEFIDEWRERVEAYEKEKQEKLIKLYDQEIVHDLELLKRPWEKSRRPPSSGDDYVSYDKSTFFTKFLPEWPLDWLDQYAAKLVDPDELTHVDELTNNVHFLSEPQLKCWGDDLISSTRPDLDEFITMVKHRHEDRYNGTETDPDNPMWLYSPHDTLLYNLTPSRLEEIVESVRDKLVAFNPSYVTDGDLESTTRLTAWALWEDVHYLNDTFNKAINEEHVEDKLANKQVVIVDEEYQPMKALGHQGSILSPQGSLITLSYRMQNLH</sequence>
<reference evidence="1" key="1">
    <citation type="submission" date="2021-02" db="EMBL/GenBank/DDBJ databases">
        <title>Genome sequence Cadophora malorum strain M34.</title>
        <authorList>
            <person name="Stefanovic E."/>
            <person name="Vu D."/>
            <person name="Scully C."/>
            <person name="Dijksterhuis J."/>
            <person name="Roader J."/>
            <person name="Houbraken J."/>
        </authorList>
    </citation>
    <scope>NUCLEOTIDE SEQUENCE</scope>
    <source>
        <strain evidence="1">M34</strain>
    </source>
</reference>
<protein>
    <submittedName>
        <fullName evidence="1">Uncharacterized protein</fullName>
    </submittedName>
</protein>
<gene>
    <name evidence="1" type="ORF">IFR04_000451</name>
</gene>
<evidence type="ECO:0000313" key="1">
    <source>
        <dbReference type="EMBL" id="KAG4426569.1"/>
    </source>
</evidence>
<dbReference type="Proteomes" id="UP000664132">
    <property type="component" value="Unassembled WGS sequence"/>
</dbReference>
<dbReference type="OrthoDB" id="1681166at2759"/>
<evidence type="ECO:0000313" key="2">
    <source>
        <dbReference type="Proteomes" id="UP000664132"/>
    </source>
</evidence>